<dbReference type="InterPro" id="IPR025275">
    <property type="entry name" value="DUF4015"/>
</dbReference>
<dbReference type="Pfam" id="PF13200">
    <property type="entry name" value="DUF4015"/>
    <property type="match status" value="1"/>
</dbReference>
<dbReference type="AlphaFoldDB" id="A0A2M8G0X9"/>
<comment type="caution">
    <text evidence="2">The sequence shown here is derived from an EMBL/GenBank/DDBJ whole genome shotgun (WGS) entry which is preliminary data.</text>
</comment>
<evidence type="ECO:0000313" key="3">
    <source>
        <dbReference type="Proteomes" id="UP000229674"/>
    </source>
</evidence>
<dbReference type="SUPFAM" id="SSF51445">
    <property type="entry name" value="(Trans)glycosidases"/>
    <property type="match status" value="1"/>
</dbReference>
<organism evidence="2 3">
    <name type="scientific">Candidatus Colwellbacteria bacterium CG_4_9_14_0_2_um_filter_50_12</name>
    <dbReference type="NCBI Taxonomy" id="1974538"/>
    <lineage>
        <taxon>Bacteria</taxon>
        <taxon>Candidatus Colwelliibacteriota</taxon>
    </lineage>
</organism>
<evidence type="ECO:0000313" key="2">
    <source>
        <dbReference type="EMBL" id="PJC65305.1"/>
    </source>
</evidence>
<protein>
    <recommendedName>
        <fullName evidence="1">DUF4015 domain-containing protein</fullName>
    </recommendedName>
</protein>
<name>A0A2M8G0X9_9BACT</name>
<sequence length="459" mass="50572">MVNLLNHRFNYSVKRHKMKRLRTMPRFLLILLFAALLTGSVFILGYSHKLSFDPTGEPAVSVLDLSVPEATTGSAAAVVNAKTPDLPPQQLLANPPAAVKAIYLTGWSAGSSSKIQWVINLAKSTELNAVVIDIKDYSGYVSYAMDVPEVKSSGADRQIRIARPNALIKQLHDNNIYTIARVTVFQDPILAAARPDLAVKNKITGEVWKGQKDLAWLDPAGHDTWDYVAAVANDAVSRGFDEINFDYVRFPSDGLLYNMEFPFYKPTVEKREALKEFFGYLREHVKGNISADVFGLTTVAGDDMGIGQTIEDAAQYFDYVAPMVYPSHYAAGFIGYKNPAAHPYEVVSYSLNNAIAKFLKIPAGPDGTAPRLAKLRPWLQDFDIGAVYTASMVQDEMKAVTDSFCFTEPTETEAAALAKLTGPSRECASGGTDGRKYMYDGWMLWDPNNTYTTSALAQK</sequence>
<dbReference type="EMBL" id="PFQX01000053">
    <property type="protein sequence ID" value="PJC65305.1"/>
    <property type="molecule type" value="Genomic_DNA"/>
</dbReference>
<evidence type="ECO:0000259" key="1">
    <source>
        <dbReference type="Pfam" id="PF13200"/>
    </source>
</evidence>
<reference evidence="3" key="1">
    <citation type="submission" date="2017-09" db="EMBL/GenBank/DDBJ databases">
        <title>Depth-based differentiation of microbial function through sediment-hosted aquifers and enrichment of novel symbionts in the deep terrestrial subsurface.</title>
        <authorList>
            <person name="Probst A.J."/>
            <person name="Ladd B."/>
            <person name="Jarett J.K."/>
            <person name="Geller-Mcgrath D.E."/>
            <person name="Sieber C.M.K."/>
            <person name="Emerson J.B."/>
            <person name="Anantharaman K."/>
            <person name="Thomas B.C."/>
            <person name="Malmstrom R."/>
            <person name="Stieglmeier M."/>
            <person name="Klingl A."/>
            <person name="Woyke T."/>
            <person name="Ryan C.M."/>
            <person name="Banfield J.F."/>
        </authorList>
    </citation>
    <scope>NUCLEOTIDE SEQUENCE [LARGE SCALE GENOMIC DNA]</scope>
</reference>
<dbReference type="InterPro" id="IPR017853">
    <property type="entry name" value="GH"/>
</dbReference>
<proteinExistence type="predicted"/>
<dbReference type="Proteomes" id="UP000229674">
    <property type="component" value="Unassembled WGS sequence"/>
</dbReference>
<accession>A0A2M8G0X9</accession>
<gene>
    <name evidence="2" type="ORF">CO020_01415</name>
</gene>
<feature type="domain" description="DUF4015" evidence="1">
    <location>
        <begin position="101"/>
        <end position="403"/>
    </location>
</feature>